<accession>A0A5A7RAS6</accession>
<organism evidence="1 2">
    <name type="scientific">Striga asiatica</name>
    <name type="common">Asiatic witchweed</name>
    <name type="synonym">Buchnera asiatica</name>
    <dbReference type="NCBI Taxonomy" id="4170"/>
    <lineage>
        <taxon>Eukaryota</taxon>
        <taxon>Viridiplantae</taxon>
        <taxon>Streptophyta</taxon>
        <taxon>Embryophyta</taxon>
        <taxon>Tracheophyta</taxon>
        <taxon>Spermatophyta</taxon>
        <taxon>Magnoliopsida</taxon>
        <taxon>eudicotyledons</taxon>
        <taxon>Gunneridae</taxon>
        <taxon>Pentapetalae</taxon>
        <taxon>asterids</taxon>
        <taxon>lamiids</taxon>
        <taxon>Lamiales</taxon>
        <taxon>Orobanchaceae</taxon>
        <taxon>Buchnereae</taxon>
        <taxon>Striga</taxon>
    </lineage>
</organism>
<reference evidence="2" key="1">
    <citation type="journal article" date="2019" name="Curr. Biol.">
        <title>Genome Sequence of Striga asiatica Provides Insight into the Evolution of Plant Parasitism.</title>
        <authorList>
            <person name="Yoshida S."/>
            <person name="Kim S."/>
            <person name="Wafula E.K."/>
            <person name="Tanskanen J."/>
            <person name="Kim Y.M."/>
            <person name="Honaas L."/>
            <person name="Yang Z."/>
            <person name="Spallek T."/>
            <person name="Conn C.E."/>
            <person name="Ichihashi Y."/>
            <person name="Cheong K."/>
            <person name="Cui S."/>
            <person name="Der J.P."/>
            <person name="Gundlach H."/>
            <person name="Jiao Y."/>
            <person name="Hori C."/>
            <person name="Ishida J.K."/>
            <person name="Kasahara H."/>
            <person name="Kiba T."/>
            <person name="Kim M.S."/>
            <person name="Koo N."/>
            <person name="Laohavisit A."/>
            <person name="Lee Y.H."/>
            <person name="Lumba S."/>
            <person name="McCourt P."/>
            <person name="Mortimer J.C."/>
            <person name="Mutuku J.M."/>
            <person name="Nomura T."/>
            <person name="Sasaki-Sekimoto Y."/>
            <person name="Seto Y."/>
            <person name="Wang Y."/>
            <person name="Wakatake T."/>
            <person name="Sakakibara H."/>
            <person name="Demura T."/>
            <person name="Yamaguchi S."/>
            <person name="Yoneyama K."/>
            <person name="Manabe R.I."/>
            <person name="Nelson D.C."/>
            <person name="Schulman A.H."/>
            <person name="Timko M.P."/>
            <person name="dePamphilis C.W."/>
            <person name="Choi D."/>
            <person name="Shirasu K."/>
        </authorList>
    </citation>
    <scope>NUCLEOTIDE SEQUENCE [LARGE SCALE GENOMIC DNA]</scope>
    <source>
        <strain evidence="2">cv. UVA1</strain>
    </source>
</reference>
<dbReference type="InterPro" id="IPR036890">
    <property type="entry name" value="HATPase_C_sf"/>
</dbReference>
<proteinExistence type="predicted"/>
<evidence type="ECO:0000313" key="1">
    <source>
        <dbReference type="EMBL" id="GER54825.1"/>
    </source>
</evidence>
<dbReference type="EMBL" id="BKCP01011625">
    <property type="protein sequence ID" value="GER54825.1"/>
    <property type="molecule type" value="Genomic_DNA"/>
</dbReference>
<dbReference type="AlphaFoldDB" id="A0A5A7RAS6"/>
<keyword evidence="1" id="KW-0675">Receptor</keyword>
<comment type="caution">
    <text evidence="1">The sequence shown here is derived from an EMBL/GenBank/DDBJ whole genome shotgun (WGS) entry which is preliminary data.</text>
</comment>
<dbReference type="Proteomes" id="UP000325081">
    <property type="component" value="Unassembled WGS sequence"/>
</dbReference>
<evidence type="ECO:0000313" key="2">
    <source>
        <dbReference type="Proteomes" id="UP000325081"/>
    </source>
</evidence>
<dbReference type="OrthoDB" id="1652966at2759"/>
<keyword evidence="2" id="KW-1185">Reference proteome</keyword>
<protein>
    <submittedName>
        <fullName evidence="1">Ethylene receptor</fullName>
    </submittedName>
</protein>
<dbReference type="Gene3D" id="3.30.565.10">
    <property type="entry name" value="Histidine kinase-like ATPase, C-terminal domain"/>
    <property type="match status" value="1"/>
</dbReference>
<sequence>MCLHPPSPQEFSLDLYDDRAFIRDGLDLLDRDVDCQVNERGWYFHNCFCGKISKRSSGPDFFPGPSDNHFYLRIEVKDTGLGINPQDIPKLFMKFVQSPVPSRRSYGGFSLFQIRQEKK</sequence>
<gene>
    <name evidence="1" type="ORF">STAS_32456</name>
</gene>
<name>A0A5A7RAS6_STRAF</name>
<dbReference type="SUPFAM" id="SSF55874">
    <property type="entry name" value="ATPase domain of HSP90 chaperone/DNA topoisomerase II/histidine kinase"/>
    <property type="match status" value="1"/>
</dbReference>